<feature type="region of interest" description="Disordered" evidence="1">
    <location>
        <begin position="839"/>
        <end position="887"/>
    </location>
</feature>
<feature type="compositionally biased region" description="Polar residues" evidence="1">
    <location>
        <begin position="342"/>
        <end position="363"/>
    </location>
</feature>
<feature type="compositionally biased region" description="Polar residues" evidence="1">
    <location>
        <begin position="324"/>
        <end position="333"/>
    </location>
</feature>
<feature type="compositionally biased region" description="Polar residues" evidence="1">
    <location>
        <begin position="294"/>
        <end position="304"/>
    </location>
</feature>
<dbReference type="VEuPathDB" id="GiardiaDB:SS50377_25128"/>
<feature type="compositionally biased region" description="Polar residues" evidence="1">
    <location>
        <begin position="669"/>
        <end position="702"/>
    </location>
</feature>
<feature type="compositionally biased region" description="Polar residues" evidence="1">
    <location>
        <begin position="267"/>
        <end position="282"/>
    </location>
</feature>
<proteinExistence type="predicted"/>
<name>V6LV83_9EUKA</name>
<protein>
    <submittedName>
        <fullName evidence="2">Uncharacterized protein</fullName>
    </submittedName>
</protein>
<feature type="compositionally biased region" description="Polar residues" evidence="1">
    <location>
        <begin position="384"/>
        <end position="402"/>
    </location>
</feature>
<evidence type="ECO:0000256" key="1">
    <source>
        <dbReference type="SAM" id="MobiDB-lite"/>
    </source>
</evidence>
<dbReference type="EMBL" id="KI546113">
    <property type="protein sequence ID" value="EST44689.1"/>
    <property type="molecule type" value="Genomic_DNA"/>
</dbReference>
<sequence>MDHIYSILDIKPVLGQHRVKQLTDGIHPQFIQVHGNNKRVWPEYQSTKVQAPNITKIKKSNSKLKNSNPNLIQQQIDNQPKSLLIKKQKSLIPDLPQDFNKSKNIGQTKIPLFSNTIKYQQTFQKTLKVDDLQIDQPLSEGDFADMRSQGQKFFKDIEESWQFQGHELGLSRKIISDNLVGQSSLEQIKIQPQLASKGLVSDSDDISNSLYDNSQANQKENEGKIYLSRDITAGTETDLSQSGGCAAAGTETDLNQSARRAAAGTETDLNQSARRATAGTETDLNESARRATAGTETDLSQSAKRATAGTETDLDESARRATAGTETDLSQSGGCAAAGTETDLSQSARRATAGTETDLNQSARRAAAGTETDLNESARRATAGTGTDLSQSAKRATAGTETDLNESARRATAGTETDLSQSARRAAAGTETDLNESARRAAAGTETDLNESARRATAGTETDLSQSGRRATAGTETDLSQSGGCAAAGTETDLNESARRAAAGTETDLSQSGGRATAGTETDLSQSGGRATAGTETDLSQSGGRATAGTETDLSQSGGRATAGTETDLNQSARRATAGTETDLSQSGGRATAGTETDLSQSGGCAAAGTETDLNESARRAAAGTETDLSQSGGRATAGTETDMNQSARRAAAGTETDLNESARRATAGTETDLSQSARRATAGTETDLSQSGRRATAGTETDMNESGKLISNRLISLSNTNIIIQEIQPMKQLQLHSSVSDNDGKVSLSNVPSYESNAVNNDSNAQFFKLELKTPVYNDNQLFLSLDNSTIEEDNPEQIDFNQSQSTRTASQIPLACQKQPLQPLAALLNPKLSRESKSSVVGQLPPIGQHPARRPVQIAPANKPRPISGDPYGQAGPKRPKNQRDSLYLHGERDIWGDDSTTLFRNPRIIKKEIVKKEISSVYGKK</sequence>
<feature type="compositionally biased region" description="Polar residues" evidence="1">
    <location>
        <begin position="627"/>
        <end position="648"/>
    </location>
</feature>
<feature type="compositionally biased region" description="Polar residues" evidence="1">
    <location>
        <begin position="507"/>
        <end position="603"/>
    </location>
</feature>
<organism evidence="2">
    <name type="scientific">Spironucleus salmonicida</name>
    <dbReference type="NCBI Taxonomy" id="348837"/>
    <lineage>
        <taxon>Eukaryota</taxon>
        <taxon>Metamonada</taxon>
        <taxon>Diplomonadida</taxon>
        <taxon>Hexamitidae</taxon>
        <taxon>Hexamitinae</taxon>
        <taxon>Spironucleus</taxon>
    </lineage>
</organism>
<evidence type="ECO:0000313" key="2">
    <source>
        <dbReference type="EMBL" id="EST44689.1"/>
    </source>
</evidence>
<feature type="compositionally biased region" description="Polar residues" evidence="1">
    <location>
        <begin position="459"/>
        <end position="483"/>
    </location>
</feature>
<reference evidence="2" key="1">
    <citation type="journal article" date="2014" name="PLoS Genet.">
        <title>The Genome of Spironucleus salmonicida Highlights a Fish Pathogen Adapted to Fluctuating Environments.</title>
        <authorList>
            <person name="Xu F."/>
            <person name="Jerlstrom-Hultqvist J."/>
            <person name="Einarsson E."/>
            <person name="Astvaldsson A."/>
            <person name="Svard S.G."/>
            <person name="Andersson J.O."/>
        </authorList>
    </citation>
    <scope>NUCLEOTIDE SEQUENCE</scope>
</reference>
<feature type="region of interest" description="Disordered" evidence="1">
    <location>
        <begin position="237"/>
        <end position="706"/>
    </location>
</feature>
<gene>
    <name evidence="2" type="ORF">SS50377_15399</name>
</gene>
<accession>V6LV83</accession>
<dbReference type="AlphaFoldDB" id="V6LV83"/>
<feature type="compositionally biased region" description="Polar residues" evidence="1">
    <location>
        <begin position="414"/>
        <end position="423"/>
    </location>
</feature>